<dbReference type="Gene3D" id="2.40.30.100">
    <property type="entry name" value="AF2212/PG0164-like"/>
    <property type="match status" value="1"/>
</dbReference>
<name>A0A7K1TC49_9BACT</name>
<comment type="caution">
    <text evidence="1">The sequence shown here is derived from an EMBL/GenBank/DDBJ whole genome shotgun (WGS) entry which is preliminary data.</text>
</comment>
<dbReference type="InterPro" id="IPR037079">
    <property type="entry name" value="AF2212/PG0164-like_sf"/>
</dbReference>
<organism evidence="1 2">
    <name type="scientific">Hymenobacter ginkgonis</name>
    <dbReference type="NCBI Taxonomy" id="2682976"/>
    <lineage>
        <taxon>Bacteria</taxon>
        <taxon>Pseudomonadati</taxon>
        <taxon>Bacteroidota</taxon>
        <taxon>Cytophagia</taxon>
        <taxon>Cytophagales</taxon>
        <taxon>Hymenobacteraceae</taxon>
        <taxon>Hymenobacter</taxon>
    </lineage>
</organism>
<gene>
    <name evidence="1" type="ORF">GO988_06605</name>
</gene>
<proteinExistence type="predicted"/>
<dbReference type="SUPFAM" id="SSF141694">
    <property type="entry name" value="AF2212/PG0164-like"/>
    <property type="match status" value="1"/>
</dbReference>
<dbReference type="RefSeq" id="WP_157563324.1">
    <property type="nucleotide sequence ID" value="NZ_WQKZ01000002.1"/>
</dbReference>
<dbReference type="Proteomes" id="UP000441336">
    <property type="component" value="Unassembled WGS sequence"/>
</dbReference>
<dbReference type="AlphaFoldDB" id="A0A7K1TC49"/>
<dbReference type="EMBL" id="WQKZ01000002">
    <property type="protein sequence ID" value="MVN75990.1"/>
    <property type="molecule type" value="Genomic_DNA"/>
</dbReference>
<sequence length="166" mass="17907">MALPPIPPLSFRAVLEAGGPSFMPTQILTVPNEVWQALGGKATKRVIATLQGHAERLGLLPQAGGGRYLLLRKELCQRLGLAIGQEIAVMLAPDPNPDFVDLPNELAEALAAWPEAETTFLAQSGAMRRAIARKVADAKRPETRARYAVELAERLARGAHPFRASL</sequence>
<dbReference type="Pfam" id="PF13376">
    <property type="entry name" value="OmdA"/>
    <property type="match status" value="1"/>
</dbReference>
<accession>A0A7K1TC49</accession>
<dbReference type="InterPro" id="IPR015018">
    <property type="entry name" value="DUF1905"/>
</dbReference>
<evidence type="ECO:0000313" key="2">
    <source>
        <dbReference type="Proteomes" id="UP000441336"/>
    </source>
</evidence>
<protein>
    <submittedName>
        <fullName evidence="1">DUF1905 domain-containing protein</fullName>
    </submittedName>
</protein>
<dbReference type="Pfam" id="PF08922">
    <property type="entry name" value="DUF1905"/>
    <property type="match status" value="1"/>
</dbReference>
<evidence type="ECO:0000313" key="1">
    <source>
        <dbReference type="EMBL" id="MVN75990.1"/>
    </source>
</evidence>
<keyword evidence="2" id="KW-1185">Reference proteome</keyword>
<reference evidence="1 2" key="1">
    <citation type="submission" date="2019-12" db="EMBL/GenBank/DDBJ databases">
        <title>Hymenobacter sp. HMF4947 Genome sequencing and assembly.</title>
        <authorList>
            <person name="Kang H."/>
            <person name="Cha I."/>
            <person name="Kim H."/>
            <person name="Joh K."/>
        </authorList>
    </citation>
    <scope>NUCLEOTIDE SEQUENCE [LARGE SCALE GENOMIC DNA]</scope>
    <source>
        <strain evidence="1 2">HMF4947</strain>
    </source>
</reference>